<feature type="domain" description="Protein kinase" evidence="2">
    <location>
        <begin position="38"/>
        <end position="386"/>
    </location>
</feature>
<sequence length="386" mass="42469">MAMETGGMMGEDDDDDEDGDRFLILDDGDARGEEGVQAADVEKKEGGEAGKVAGAGGGIVLSPKNGYSSHGYHPFHSQFKPLALLVAGSEALPLILIGAFLFHSKSRLLQRDSNIFRVLSADAILSFNGLMSKNFVDEIERKMFSVDRTFKAECKALKKLRHWNLVKVITSCSSIDFRDYLHSQFGNPVVHCDLKPTNILLNTDLTAHVTDFGLTRFLSETTEQSSLMGIKGTNGYIPPEYGMGMEISTHGDVYSYGIVLTELFTGKRPTDSMFTGELSLRKYIKTSMPDHVTVIVDTWFNFEDEAAINQNDQSSTGIGSIWKCLASVLKIGVSCSADWSSECAERTSQGLRVKMVGHEAVEEETFAERTEREMGKNDVDILCLAI</sequence>
<dbReference type="AlphaFoldDB" id="A0A6A2Y203"/>
<proteinExistence type="predicted"/>
<dbReference type="InterPro" id="IPR011009">
    <property type="entry name" value="Kinase-like_dom_sf"/>
</dbReference>
<name>A0A6A2Y203_HIBSY</name>
<dbReference type="InterPro" id="IPR000719">
    <property type="entry name" value="Prot_kinase_dom"/>
</dbReference>
<dbReference type="InterPro" id="IPR008271">
    <property type="entry name" value="Ser/Thr_kinase_AS"/>
</dbReference>
<evidence type="ECO:0000313" key="3">
    <source>
        <dbReference type="EMBL" id="KAE8674395.1"/>
    </source>
</evidence>
<evidence type="ECO:0000313" key="4">
    <source>
        <dbReference type="Proteomes" id="UP000436088"/>
    </source>
</evidence>
<dbReference type="PROSITE" id="PS00108">
    <property type="entry name" value="PROTEIN_KINASE_ST"/>
    <property type="match status" value="1"/>
</dbReference>
<dbReference type="PANTHER" id="PTHR48055">
    <property type="entry name" value="LEUCINE-RICH REPEAT RECEPTOR PROTEIN KINASE EMS1"/>
    <property type="match status" value="1"/>
</dbReference>
<feature type="compositionally biased region" description="Basic and acidic residues" evidence="1">
    <location>
        <begin position="20"/>
        <end position="48"/>
    </location>
</feature>
<keyword evidence="4" id="KW-1185">Reference proteome</keyword>
<dbReference type="InterPro" id="IPR051564">
    <property type="entry name" value="LRR_receptor-like_kinase"/>
</dbReference>
<gene>
    <name evidence="3" type="ORF">F3Y22_tig00111758pilonHSYRG00331</name>
</gene>
<dbReference type="PANTHER" id="PTHR48055:SF55">
    <property type="entry name" value="PROTEIN KINASE DOMAIN-CONTAINING PROTEIN"/>
    <property type="match status" value="1"/>
</dbReference>
<dbReference type="SUPFAM" id="SSF56112">
    <property type="entry name" value="Protein kinase-like (PK-like)"/>
    <property type="match status" value="1"/>
</dbReference>
<comment type="caution">
    <text evidence="3">The sequence shown here is derived from an EMBL/GenBank/DDBJ whole genome shotgun (WGS) entry which is preliminary data.</text>
</comment>
<dbReference type="GO" id="GO:0004672">
    <property type="term" value="F:protein kinase activity"/>
    <property type="evidence" value="ECO:0007669"/>
    <property type="project" value="InterPro"/>
</dbReference>
<organism evidence="3 4">
    <name type="scientific">Hibiscus syriacus</name>
    <name type="common">Rose of Sharon</name>
    <dbReference type="NCBI Taxonomy" id="106335"/>
    <lineage>
        <taxon>Eukaryota</taxon>
        <taxon>Viridiplantae</taxon>
        <taxon>Streptophyta</taxon>
        <taxon>Embryophyta</taxon>
        <taxon>Tracheophyta</taxon>
        <taxon>Spermatophyta</taxon>
        <taxon>Magnoliopsida</taxon>
        <taxon>eudicotyledons</taxon>
        <taxon>Gunneridae</taxon>
        <taxon>Pentapetalae</taxon>
        <taxon>rosids</taxon>
        <taxon>malvids</taxon>
        <taxon>Malvales</taxon>
        <taxon>Malvaceae</taxon>
        <taxon>Malvoideae</taxon>
        <taxon>Hibiscus</taxon>
    </lineage>
</organism>
<dbReference type="Gene3D" id="1.10.510.10">
    <property type="entry name" value="Transferase(Phosphotransferase) domain 1"/>
    <property type="match status" value="1"/>
</dbReference>
<dbReference type="SMART" id="SM00220">
    <property type="entry name" value="S_TKc"/>
    <property type="match status" value="1"/>
</dbReference>
<protein>
    <recommendedName>
        <fullName evidence="2">Protein kinase domain-containing protein</fullName>
    </recommendedName>
</protein>
<dbReference type="PROSITE" id="PS50011">
    <property type="entry name" value="PROTEIN_KINASE_DOM"/>
    <property type="match status" value="1"/>
</dbReference>
<reference evidence="3" key="1">
    <citation type="submission" date="2019-09" db="EMBL/GenBank/DDBJ databases">
        <title>Draft genome information of white flower Hibiscus syriacus.</title>
        <authorList>
            <person name="Kim Y.-M."/>
        </authorList>
    </citation>
    <scope>NUCLEOTIDE SEQUENCE [LARGE SCALE GENOMIC DNA]</scope>
    <source>
        <strain evidence="3">YM2019G1</strain>
    </source>
</reference>
<feature type="region of interest" description="Disordered" evidence="1">
    <location>
        <begin position="1"/>
        <end position="50"/>
    </location>
</feature>
<dbReference type="GO" id="GO:0005524">
    <property type="term" value="F:ATP binding"/>
    <property type="evidence" value="ECO:0007669"/>
    <property type="project" value="InterPro"/>
</dbReference>
<evidence type="ECO:0000259" key="2">
    <source>
        <dbReference type="PROSITE" id="PS50011"/>
    </source>
</evidence>
<feature type="compositionally biased region" description="Acidic residues" evidence="1">
    <location>
        <begin position="10"/>
        <end position="19"/>
    </location>
</feature>
<accession>A0A6A2Y203</accession>
<dbReference type="Proteomes" id="UP000436088">
    <property type="component" value="Unassembled WGS sequence"/>
</dbReference>
<evidence type="ECO:0000256" key="1">
    <source>
        <dbReference type="SAM" id="MobiDB-lite"/>
    </source>
</evidence>
<dbReference type="Pfam" id="PF00069">
    <property type="entry name" value="Pkinase"/>
    <property type="match status" value="1"/>
</dbReference>
<dbReference type="GO" id="GO:0016020">
    <property type="term" value="C:membrane"/>
    <property type="evidence" value="ECO:0007669"/>
    <property type="project" value="TreeGrafter"/>
</dbReference>
<dbReference type="EMBL" id="VEPZ02001419">
    <property type="protein sequence ID" value="KAE8674395.1"/>
    <property type="molecule type" value="Genomic_DNA"/>
</dbReference>